<keyword evidence="3" id="KW-1185">Reference proteome</keyword>
<protein>
    <recommendedName>
        <fullName evidence="1">Reverse transcriptase zinc-binding domain-containing protein</fullName>
    </recommendedName>
</protein>
<accession>A0AAV0YML6</accession>
<gene>
    <name evidence="2" type="ORF">VFH_I257480</name>
</gene>
<sequence>MAAMEAFELIEILTMVNIIDEHNDTCRWCPNQDGGFSVKSCYNCLRDIELEDVILEEINGVLQRLWKTCTPSKTKVFGWRVMLNRLPTKDQLVRRWIIYNEEDKVCVLGLNGLEDLEHLMFKCMISLRVWRKIYGWLELDMEEELVGVNHFYHLTNGRAGKVRKRNIDMV</sequence>
<dbReference type="InterPro" id="IPR026960">
    <property type="entry name" value="RVT-Znf"/>
</dbReference>
<dbReference type="Proteomes" id="UP001157006">
    <property type="component" value="Chromosome 1L"/>
</dbReference>
<dbReference type="Pfam" id="PF13966">
    <property type="entry name" value="zf-RVT"/>
    <property type="match status" value="1"/>
</dbReference>
<dbReference type="EMBL" id="OX451736">
    <property type="protein sequence ID" value="CAI8586508.1"/>
    <property type="molecule type" value="Genomic_DNA"/>
</dbReference>
<evidence type="ECO:0000313" key="2">
    <source>
        <dbReference type="EMBL" id="CAI8586508.1"/>
    </source>
</evidence>
<feature type="domain" description="Reverse transcriptase zinc-binding" evidence="1">
    <location>
        <begin position="36"/>
        <end position="130"/>
    </location>
</feature>
<evidence type="ECO:0000259" key="1">
    <source>
        <dbReference type="Pfam" id="PF13966"/>
    </source>
</evidence>
<organism evidence="2 3">
    <name type="scientific">Vicia faba</name>
    <name type="common">Broad bean</name>
    <name type="synonym">Faba vulgaris</name>
    <dbReference type="NCBI Taxonomy" id="3906"/>
    <lineage>
        <taxon>Eukaryota</taxon>
        <taxon>Viridiplantae</taxon>
        <taxon>Streptophyta</taxon>
        <taxon>Embryophyta</taxon>
        <taxon>Tracheophyta</taxon>
        <taxon>Spermatophyta</taxon>
        <taxon>Magnoliopsida</taxon>
        <taxon>eudicotyledons</taxon>
        <taxon>Gunneridae</taxon>
        <taxon>Pentapetalae</taxon>
        <taxon>rosids</taxon>
        <taxon>fabids</taxon>
        <taxon>Fabales</taxon>
        <taxon>Fabaceae</taxon>
        <taxon>Papilionoideae</taxon>
        <taxon>50 kb inversion clade</taxon>
        <taxon>NPAAA clade</taxon>
        <taxon>Hologalegina</taxon>
        <taxon>IRL clade</taxon>
        <taxon>Fabeae</taxon>
        <taxon>Vicia</taxon>
    </lineage>
</organism>
<proteinExistence type="predicted"/>
<reference evidence="2 3" key="1">
    <citation type="submission" date="2023-01" db="EMBL/GenBank/DDBJ databases">
        <authorList>
            <person name="Kreplak J."/>
        </authorList>
    </citation>
    <scope>NUCLEOTIDE SEQUENCE [LARGE SCALE GENOMIC DNA]</scope>
</reference>
<dbReference type="AlphaFoldDB" id="A0AAV0YML6"/>
<evidence type="ECO:0000313" key="3">
    <source>
        <dbReference type="Proteomes" id="UP001157006"/>
    </source>
</evidence>
<name>A0AAV0YML6_VICFA</name>